<gene>
    <name evidence="3" type="ORF">AT9943_LOCUS13712</name>
</gene>
<dbReference type="GO" id="GO:0005737">
    <property type="term" value="C:cytoplasm"/>
    <property type="evidence" value="ECO:0007669"/>
    <property type="project" value="UniProtKB-ARBA"/>
</dbReference>
<dbReference type="PANTHER" id="PTHR10693:SF79">
    <property type="entry name" value="NUCLEAR TRANSPORT FACTOR 2 (NTF2) FAMILY PROTEIN"/>
    <property type="match status" value="1"/>
</dbReference>
<dbReference type="AlphaFoldDB" id="A0A7G2ET55"/>
<dbReference type="InterPro" id="IPR039539">
    <property type="entry name" value="Ras_GTPase_bind_prot"/>
</dbReference>
<dbReference type="PROSITE" id="PS50177">
    <property type="entry name" value="NTF2_DOMAIN"/>
    <property type="match status" value="2"/>
</dbReference>
<evidence type="ECO:0000259" key="2">
    <source>
        <dbReference type="PROSITE" id="PS50177"/>
    </source>
</evidence>
<dbReference type="EMBL" id="LR881468">
    <property type="protein sequence ID" value="CAD5325909.1"/>
    <property type="molecule type" value="Genomic_DNA"/>
</dbReference>
<dbReference type="FunFam" id="3.10.450.50:FF:000060">
    <property type="entry name" value="Nuclear transport factor 2 (NTF2) family protein"/>
    <property type="match status" value="1"/>
</dbReference>
<organism evidence="3 4">
    <name type="scientific">Arabidopsis thaliana</name>
    <name type="common">Mouse-ear cress</name>
    <dbReference type="NCBI Taxonomy" id="3702"/>
    <lineage>
        <taxon>Eukaryota</taxon>
        <taxon>Viridiplantae</taxon>
        <taxon>Streptophyta</taxon>
        <taxon>Embryophyta</taxon>
        <taxon>Tracheophyta</taxon>
        <taxon>Spermatophyta</taxon>
        <taxon>Magnoliopsida</taxon>
        <taxon>eudicotyledons</taxon>
        <taxon>Gunneridae</taxon>
        <taxon>Pentapetalae</taxon>
        <taxon>rosids</taxon>
        <taxon>malvids</taxon>
        <taxon>Brassicales</taxon>
        <taxon>Brassicaceae</taxon>
        <taxon>Camelineae</taxon>
        <taxon>Arabidopsis</taxon>
    </lineage>
</organism>
<keyword evidence="1" id="KW-0694">RNA-binding</keyword>
<dbReference type="GO" id="GO:0003723">
    <property type="term" value="F:RNA binding"/>
    <property type="evidence" value="ECO:0007669"/>
    <property type="project" value="UniProtKB-KW"/>
</dbReference>
<dbReference type="Pfam" id="PF02136">
    <property type="entry name" value="NTF2"/>
    <property type="match status" value="2"/>
</dbReference>
<dbReference type="InterPro" id="IPR018222">
    <property type="entry name" value="Nuclear_transport_factor_2_euk"/>
</dbReference>
<dbReference type="PANTHER" id="PTHR10693">
    <property type="entry name" value="RAS GTPASE-ACTIVATING PROTEIN-BINDING PROTEIN"/>
    <property type="match status" value="1"/>
</dbReference>
<dbReference type="SUPFAM" id="SSF54427">
    <property type="entry name" value="NTF2-like"/>
    <property type="match status" value="2"/>
</dbReference>
<proteinExistence type="predicted"/>
<dbReference type="InterPro" id="IPR002075">
    <property type="entry name" value="NTF2_dom"/>
</dbReference>
<dbReference type="InterPro" id="IPR032710">
    <property type="entry name" value="NTF2-like_dom_sf"/>
</dbReference>
<evidence type="ECO:0000256" key="1">
    <source>
        <dbReference type="ARBA" id="ARBA00022884"/>
    </source>
</evidence>
<evidence type="ECO:0000313" key="3">
    <source>
        <dbReference type="EMBL" id="CAD5325909.1"/>
    </source>
</evidence>
<sequence>MDSMIKDVDPSVLLANGFIQSHFTNLNTSEALANCFLQSYFLNLGVYPEVVQMMWYADDSVMTRPGPDGTMMSFTSPEAIQEQIVSCDYEGASFDVMSFAAQSCNTSSEDGAFIMVTGFLTCKDKQVRRRFVQSLYLARRQDRSYAIVNDFLRYIDSIPALPSVPESDFAAGFVKVYYELPMREELGLMYVNESIMSRPTSTSGRTMVEMPGLDAINKRVSNEHKRASNFILNSVDYQISRSFKDRMFIMVCGFVTLDDKTERKFLQFFYVTRCHNGSYVIYNDILRYVDVTPRDTLESSSQSAAKPSTDVELPYFMVKKGKLLSYFNNIDTQNYPH</sequence>
<reference evidence="3 4" key="1">
    <citation type="submission" date="2020-09" db="EMBL/GenBank/DDBJ databases">
        <authorList>
            <person name="Ashkenazy H."/>
        </authorList>
    </citation>
    <scope>NUCLEOTIDE SEQUENCE [LARGE SCALE GENOMIC DNA]</scope>
    <source>
        <strain evidence="4">cv. Cdm-0</strain>
    </source>
</reference>
<feature type="domain" description="NTF2" evidence="2">
    <location>
        <begin position="32"/>
        <end position="154"/>
    </location>
</feature>
<dbReference type="Gene3D" id="3.10.450.50">
    <property type="match status" value="2"/>
</dbReference>
<feature type="domain" description="NTF2" evidence="2">
    <location>
        <begin position="169"/>
        <end position="288"/>
    </location>
</feature>
<name>A0A7G2ET55_ARATH</name>
<accession>A0A7G2ET55</accession>
<dbReference type="Proteomes" id="UP000516314">
    <property type="component" value="Chromosome 3"/>
</dbReference>
<protein>
    <submittedName>
        <fullName evidence="3">(thale cress) hypothetical protein</fullName>
    </submittedName>
</protein>
<dbReference type="CDD" id="cd00780">
    <property type="entry name" value="NTF2"/>
    <property type="match status" value="1"/>
</dbReference>
<evidence type="ECO:0000313" key="4">
    <source>
        <dbReference type="Proteomes" id="UP000516314"/>
    </source>
</evidence>